<feature type="compositionally biased region" description="Basic and acidic residues" evidence="8">
    <location>
        <begin position="741"/>
        <end position="762"/>
    </location>
</feature>
<dbReference type="Proteomes" id="UP000438429">
    <property type="component" value="Unassembled WGS sequence"/>
</dbReference>
<feature type="compositionally biased region" description="Polar residues" evidence="8">
    <location>
        <begin position="30"/>
        <end position="45"/>
    </location>
</feature>
<dbReference type="GO" id="GO:0031175">
    <property type="term" value="P:neuron projection development"/>
    <property type="evidence" value="ECO:0007669"/>
    <property type="project" value="TreeGrafter"/>
</dbReference>
<dbReference type="InterPro" id="IPR013588">
    <property type="entry name" value="MAP2_projctn"/>
</dbReference>
<evidence type="ECO:0000256" key="8">
    <source>
        <dbReference type="SAM" id="MobiDB-lite"/>
    </source>
</evidence>
<dbReference type="Pfam" id="PF08377">
    <property type="entry name" value="MAP2_projctn"/>
    <property type="match status" value="2"/>
</dbReference>
<dbReference type="PANTHER" id="PTHR11501:SF15">
    <property type="entry name" value="MICROTUBULE-ASSOCIATED PROTEIN 2"/>
    <property type="match status" value="1"/>
</dbReference>
<feature type="region of interest" description="Disordered" evidence="8">
    <location>
        <begin position="454"/>
        <end position="475"/>
    </location>
</feature>
<feature type="compositionally biased region" description="Polar residues" evidence="8">
    <location>
        <begin position="1201"/>
        <end position="1214"/>
    </location>
</feature>
<accession>A0A6A4TSQ6</accession>
<feature type="region of interest" description="Disordered" evidence="8">
    <location>
        <begin position="1"/>
        <end position="273"/>
    </location>
</feature>
<evidence type="ECO:0000256" key="4">
    <source>
        <dbReference type="ARBA" id="ARBA00022701"/>
    </source>
</evidence>
<feature type="compositionally biased region" description="Basic and acidic residues" evidence="8">
    <location>
        <begin position="638"/>
        <end position="653"/>
    </location>
</feature>
<evidence type="ECO:0000256" key="7">
    <source>
        <dbReference type="RuleBase" id="RU000686"/>
    </source>
</evidence>
<dbReference type="PANTHER" id="PTHR11501">
    <property type="entry name" value="MICROTUBULE-ASSOCIATED PROTEIN"/>
    <property type="match status" value="1"/>
</dbReference>
<evidence type="ECO:0000256" key="1">
    <source>
        <dbReference type="ARBA" id="ARBA00004245"/>
    </source>
</evidence>
<keyword evidence="4 7" id="KW-0493">Microtubule</keyword>
<feature type="compositionally biased region" description="Basic and acidic residues" evidence="8">
    <location>
        <begin position="252"/>
        <end position="272"/>
    </location>
</feature>
<feature type="compositionally biased region" description="Polar residues" evidence="8">
    <location>
        <begin position="679"/>
        <end position="699"/>
    </location>
</feature>
<evidence type="ECO:0000259" key="9">
    <source>
        <dbReference type="Pfam" id="PF08377"/>
    </source>
</evidence>
<feature type="compositionally biased region" description="Basic and acidic residues" evidence="8">
    <location>
        <begin position="911"/>
        <end position="925"/>
    </location>
</feature>
<evidence type="ECO:0000256" key="6">
    <source>
        <dbReference type="ARBA" id="ARBA00023212"/>
    </source>
</evidence>
<protein>
    <recommendedName>
        <fullName evidence="7">Microtubule-associated protein</fullName>
    </recommendedName>
</protein>
<feature type="domain" description="MAP2/Tau projection" evidence="9">
    <location>
        <begin position="950"/>
        <end position="1110"/>
    </location>
</feature>
<feature type="compositionally biased region" description="Basic and acidic residues" evidence="8">
    <location>
        <begin position="234"/>
        <end position="245"/>
    </location>
</feature>
<evidence type="ECO:0000313" key="10">
    <source>
        <dbReference type="EMBL" id="KAF0045741.1"/>
    </source>
</evidence>
<feature type="compositionally biased region" description="Basic and acidic residues" evidence="8">
    <location>
        <begin position="869"/>
        <end position="900"/>
    </location>
</feature>
<feature type="compositionally biased region" description="Polar residues" evidence="8">
    <location>
        <begin position="1017"/>
        <end position="1032"/>
    </location>
</feature>
<evidence type="ECO:0000313" key="11">
    <source>
        <dbReference type="Proteomes" id="UP000438429"/>
    </source>
</evidence>
<organism evidence="10 11">
    <name type="scientific">Scophthalmus maximus</name>
    <name type="common">Turbot</name>
    <name type="synonym">Psetta maxima</name>
    <dbReference type="NCBI Taxonomy" id="52904"/>
    <lineage>
        <taxon>Eukaryota</taxon>
        <taxon>Metazoa</taxon>
        <taxon>Chordata</taxon>
        <taxon>Craniata</taxon>
        <taxon>Vertebrata</taxon>
        <taxon>Euteleostomi</taxon>
        <taxon>Actinopterygii</taxon>
        <taxon>Neopterygii</taxon>
        <taxon>Teleostei</taxon>
        <taxon>Neoteleostei</taxon>
        <taxon>Acanthomorphata</taxon>
        <taxon>Carangaria</taxon>
        <taxon>Pleuronectiformes</taxon>
        <taxon>Pleuronectoidei</taxon>
        <taxon>Scophthalmidae</taxon>
        <taxon>Scophthalmus</taxon>
    </lineage>
</organism>
<evidence type="ECO:0000256" key="2">
    <source>
        <dbReference type="ARBA" id="ARBA00022490"/>
    </source>
</evidence>
<feature type="compositionally biased region" description="Low complexity" evidence="8">
    <location>
        <begin position="765"/>
        <end position="774"/>
    </location>
</feature>
<feature type="compositionally biased region" description="Acidic residues" evidence="8">
    <location>
        <begin position="969"/>
        <end position="995"/>
    </location>
</feature>
<reference evidence="10 11" key="1">
    <citation type="submission" date="2019-06" db="EMBL/GenBank/DDBJ databases">
        <title>Draft genomes of female and male turbot (Scophthalmus maximus).</title>
        <authorList>
            <person name="Xu H."/>
            <person name="Xu X.-W."/>
            <person name="Shao C."/>
            <person name="Chen S."/>
        </authorList>
    </citation>
    <scope>NUCLEOTIDE SEQUENCE [LARGE SCALE GENOMIC DNA]</scope>
    <source>
        <strain evidence="10">Ysfricsl-2016a</strain>
        <tissue evidence="10">Blood</tissue>
    </source>
</reference>
<dbReference type="GO" id="GO:0008017">
    <property type="term" value="F:microtubule binding"/>
    <property type="evidence" value="ECO:0007669"/>
    <property type="project" value="InterPro"/>
</dbReference>
<feature type="region of interest" description="Disordered" evidence="8">
    <location>
        <begin position="638"/>
        <end position="824"/>
    </location>
</feature>
<feature type="compositionally biased region" description="Polar residues" evidence="8">
    <location>
        <begin position="728"/>
        <end position="738"/>
    </location>
</feature>
<feature type="compositionally biased region" description="Polar residues" evidence="8">
    <location>
        <begin position="348"/>
        <end position="372"/>
    </location>
</feature>
<sequence>MLGLEGDPSPPRASQQAGMADGRQPDEHWTSNGQENGENGYSAYSSGYRENGYHGGAAAHPGATVDDSANLPPSPPPSPSAEQIGPVAQEGKVEVGDEDEEEAPEGPSNHQEEVTYEQPADLLLEQTDYLAEPQALGCQQAQTPEVLNGGSHQVERSPSQKAQQEECISQASCGSAVKEDEPQVPLLHGKQVVVERAAPEGRELSSTEIPPPSVKDNVLSDTSSIELGNQAKKNLVEESKAKEADESSLSEKSSKVSTKEKEKIVSPSKEQEVTVESVYEAHQDSCSDIGLHETRVTDIPKFQQTQEAVKSSPEHGAELETTSGMFVEHKPGATTYFETSSKSHSEESPQAQSYYELSTSAETKSSGETVSIVQKLEEQQENNTRTPPCKKSFEQRSLSMNITVGSSGVETVKKESLCPISGSFDESEVYPVTPSVESHEPKFPLAVSITPISAESPEDIPAKAETTKPSGKQNSMFEERSSLSEMLDLAGALPQPSLGRREVDHMRRKSVPANVSTLVGSSLARLALVDQTSRAVGRESQLEELGYCVFSEYSGPLPSPADVPSPGHSPHQHFPSMEGGVEELGAIAVEPVYKGIQQPDPKRIVPEASQNTVTEKKDAAVKTTLMLEKAVTSGAKPDRLRIPMSSSKDRLSDIKIQAIPEVDIERDPSREASPIPPDSSFTFTPMETGSKFPKTSTAPKSPDDTPSENQDTTKKAGKDVLSEVETENYFTSEGTGNKQPALDKEKLTPEPKESVKTSKEPDIPSELSQSLGGSSEKDDKKIQGVHGTPARLDGTDEQDTSKTIQDLSAERPPEKGSPKLQISTSIIIIPQAQVEEEQEDEDVEIAEEPHEMMEEAGEPVLPKTAQAKVVKEEEKNENVRVIVRDQELEEDCKSGAEEGSHSGQNSGEGKPAARDSSHLSPRSDDDLPQPTEEGGRDEEVGKEKVAKDLQKNTDEGKKQVVEGERNDQTGEEEEEVCSDEVCEEREERMTEEEDEREKREVEKDIEIGQEVEETSDGLCQTSQPANDETTLDVSILDTDSGWMDSQDDDKSIMTEQIEALPHTQSSVVVDRPAKRAPGRGRGHPSATESKVSRKAPSHHAREEMKKKKGMESFQPLSVAHQSRERTTERTYRSPEKRSSLPRPAKSLTRHIPAAEQDDSTPCRPTCTDSARSRSVRSGASTPGSSAVTPGTPPSYACRTPGSRTPGSHTPKSFSVLQEKKVAVIRTPPKSPSSAQRQLKVLNQPLPDLKNVKSKIGSTSNLKHQPKGGQVQILSEKLDFSHVQSKCGSKDNLKHAAKGGNIQIQTKKIDLSHITSKCGSMSNLSHRPGGGNVRIENVKLDFKDKAAAKVGSLDNTSHTPGGGNIMIESHKLTFRETAKARVDHGAEIVVTHSPGIETGGTSPRLSSAGSINLLDSPQLSTLAQDVTAALAKQGL</sequence>
<keyword evidence="2 7" id="KW-0963">Cytoplasm</keyword>
<feature type="region of interest" description="Disordered" evidence="8">
    <location>
        <begin position="851"/>
        <end position="1214"/>
    </location>
</feature>
<evidence type="ECO:0000256" key="3">
    <source>
        <dbReference type="ARBA" id="ARBA00022553"/>
    </source>
</evidence>
<feature type="region of interest" description="Disordered" evidence="8">
    <location>
        <begin position="304"/>
        <end position="397"/>
    </location>
</feature>
<dbReference type="GO" id="GO:0005874">
    <property type="term" value="C:microtubule"/>
    <property type="evidence" value="ECO:0007669"/>
    <property type="project" value="UniProtKB-KW"/>
</dbReference>
<dbReference type="GO" id="GO:0000226">
    <property type="term" value="P:microtubule cytoskeleton organization"/>
    <property type="evidence" value="ECO:0007669"/>
    <property type="project" value="TreeGrafter"/>
</dbReference>
<feature type="compositionally biased region" description="Basic and acidic residues" evidence="8">
    <location>
        <begin position="1121"/>
        <end position="1138"/>
    </location>
</feature>
<dbReference type="InterPro" id="IPR027324">
    <property type="entry name" value="MAP2/MAP4/Tau"/>
</dbReference>
<gene>
    <name evidence="10" type="ORF">F2P81_002270</name>
</gene>
<feature type="compositionally biased region" description="Basic and acidic residues" evidence="8">
    <location>
        <begin position="933"/>
        <end position="968"/>
    </location>
</feature>
<dbReference type="EMBL" id="VEVO01000002">
    <property type="protein sequence ID" value="KAF0045741.1"/>
    <property type="molecule type" value="Genomic_DNA"/>
</dbReference>
<comment type="subcellular location">
    <subcellularLocation>
        <location evidence="1 7">Cytoplasm</location>
        <location evidence="1 7">Cytoskeleton</location>
    </subcellularLocation>
</comment>
<dbReference type="PROSITE" id="PS51491">
    <property type="entry name" value="TAU_MAP_2"/>
    <property type="match status" value="4"/>
</dbReference>
<evidence type="ECO:0000256" key="5">
    <source>
        <dbReference type="ARBA" id="ARBA00022737"/>
    </source>
</evidence>
<feature type="compositionally biased region" description="Basic and acidic residues" evidence="8">
    <location>
        <begin position="808"/>
        <end position="817"/>
    </location>
</feature>
<feature type="compositionally biased region" description="Basic and acidic residues" evidence="8">
    <location>
        <begin position="996"/>
        <end position="1006"/>
    </location>
</feature>
<feature type="compositionally biased region" description="Basic and acidic residues" evidence="8">
    <location>
        <begin position="711"/>
        <end position="721"/>
    </location>
</feature>
<keyword evidence="3" id="KW-0597">Phosphoprotein</keyword>
<dbReference type="PROSITE" id="PS00229">
    <property type="entry name" value="TAU_MAP_1"/>
    <property type="match status" value="1"/>
</dbReference>
<comment type="caution">
    <text evidence="10">The sequence shown here is derived from an EMBL/GenBank/DDBJ whole genome shotgun (WGS) entry which is preliminary data.</text>
</comment>
<keyword evidence="6 7" id="KW-0206">Cytoskeleton</keyword>
<name>A0A6A4TSQ6_SCOMX</name>
<feature type="domain" description="MAP2/Tau projection" evidence="9">
    <location>
        <begin position="419"/>
        <end position="561"/>
    </location>
</feature>
<dbReference type="GO" id="GO:0043005">
    <property type="term" value="C:neuron projection"/>
    <property type="evidence" value="ECO:0007669"/>
    <property type="project" value="TreeGrafter"/>
</dbReference>
<dbReference type="Pfam" id="PF00418">
    <property type="entry name" value="Tubulin-binding"/>
    <property type="match status" value="4"/>
</dbReference>
<dbReference type="InterPro" id="IPR001084">
    <property type="entry name" value="MAP_tubulin-bd_rpt"/>
</dbReference>
<proteinExistence type="predicted"/>
<feature type="compositionally biased region" description="Polar residues" evidence="8">
    <location>
        <begin position="156"/>
        <end position="173"/>
    </location>
</feature>
<keyword evidence="5" id="KW-0677">Repeat</keyword>